<proteinExistence type="predicted"/>
<dbReference type="eggNOG" id="arCOG05345">
    <property type="taxonomic scope" value="Archaea"/>
</dbReference>
<evidence type="ECO:0000313" key="1">
    <source>
        <dbReference type="EMBL" id="ADD08647.1"/>
    </source>
</evidence>
<keyword evidence="2" id="KW-1185">Reference proteome</keyword>
<sequence>MLLKDTEKIMPSEDMMLEVLRDLMKDQMKEYIKEKMNENPKIKEEMREAMMMYINAKVKEIEAATLLTKALGELGVISLPPDVKKEFISNLYQMFQKEIDEIMEKTL</sequence>
<reference evidence="1" key="1">
    <citation type="submission" date="2010-02" db="EMBL/GenBank/DDBJ databases">
        <title>Complete sequence of Aciduliprofundum boonei T469.</title>
        <authorList>
            <consortium name="US DOE Joint Genome Institute"/>
            <person name="Lucas S."/>
            <person name="Copeland A."/>
            <person name="Lapidus A."/>
            <person name="Cheng J.-F."/>
            <person name="Bruce D."/>
            <person name="Goodwin L."/>
            <person name="Pitluck S."/>
            <person name="Saunders E."/>
            <person name="Detter J.C."/>
            <person name="Han C."/>
            <person name="Tapia R."/>
            <person name="Land M."/>
            <person name="Hauser L."/>
            <person name="Kyrpides N."/>
            <person name="Mikhailova N."/>
            <person name="Flores G."/>
            <person name="Reysenbach A.-L."/>
            <person name="Woyke T."/>
        </authorList>
    </citation>
    <scope>NUCLEOTIDE SEQUENCE</scope>
    <source>
        <strain evidence="1">T469</strain>
    </source>
</reference>
<dbReference type="KEGG" id="abi:Aboo_0838"/>
<organism evidence="1 2">
    <name type="scientific">Aciduliprofundum boonei (strain DSM 19572 / T469)</name>
    <dbReference type="NCBI Taxonomy" id="439481"/>
    <lineage>
        <taxon>Archaea</taxon>
        <taxon>Methanobacteriati</taxon>
        <taxon>Thermoplasmatota</taxon>
        <taxon>DHVE2 group</taxon>
        <taxon>Candidatus Aciduliprofundum</taxon>
    </lineage>
</organism>
<dbReference type="OrthoDB" id="56446at2157"/>
<dbReference type="EMBL" id="CP001941">
    <property type="protein sequence ID" value="ADD08647.1"/>
    <property type="molecule type" value="Genomic_DNA"/>
</dbReference>
<accession>B5IAJ5</accession>
<gene>
    <name evidence="1" type="ordered locus">Aboo_0838</name>
</gene>
<dbReference type="Proteomes" id="UP000001400">
    <property type="component" value="Chromosome"/>
</dbReference>
<dbReference type="AlphaFoldDB" id="B5IAJ5"/>
<evidence type="ECO:0000313" key="2">
    <source>
        <dbReference type="Proteomes" id="UP000001400"/>
    </source>
</evidence>
<dbReference type="HOGENOM" id="CLU_170818_0_0_2"/>
<protein>
    <submittedName>
        <fullName evidence="1">Uncharacterized protein</fullName>
    </submittedName>
</protein>
<name>B5IAJ5_ACIB4</name>